<proteinExistence type="predicted"/>
<evidence type="ECO:0000313" key="2">
    <source>
        <dbReference type="Proteomes" id="UP000663671"/>
    </source>
</evidence>
<organism evidence="1 2">
    <name type="scientific">Ajellomyces capsulatus</name>
    <name type="common">Darling's disease fungus</name>
    <name type="synonym">Histoplasma capsulatum</name>
    <dbReference type="NCBI Taxonomy" id="5037"/>
    <lineage>
        <taxon>Eukaryota</taxon>
        <taxon>Fungi</taxon>
        <taxon>Dikarya</taxon>
        <taxon>Ascomycota</taxon>
        <taxon>Pezizomycotina</taxon>
        <taxon>Eurotiomycetes</taxon>
        <taxon>Eurotiomycetidae</taxon>
        <taxon>Onygenales</taxon>
        <taxon>Ajellomycetaceae</taxon>
        <taxon>Histoplasma</taxon>
    </lineage>
</organism>
<dbReference type="VEuPathDB" id="FungiDB:I7I51_04366"/>
<sequence length="29" mass="3078">MAAAIKAVNAKIRSNKVLDYICSTLSPAK</sequence>
<dbReference type="AlphaFoldDB" id="A0A8A1M857"/>
<dbReference type="EMBL" id="CP069111">
    <property type="protein sequence ID" value="QSS62189.1"/>
    <property type="molecule type" value="Genomic_DNA"/>
</dbReference>
<gene>
    <name evidence="1" type="ORF">I7I51_04366</name>
</gene>
<evidence type="ECO:0000313" key="1">
    <source>
        <dbReference type="EMBL" id="QSS62189.1"/>
    </source>
</evidence>
<protein>
    <submittedName>
        <fullName evidence="1">UPF0041 domain-containing protein</fullName>
    </submittedName>
</protein>
<dbReference type="Proteomes" id="UP000663671">
    <property type="component" value="Chromosome 5"/>
</dbReference>
<reference evidence="1" key="1">
    <citation type="submission" date="2021-01" db="EMBL/GenBank/DDBJ databases">
        <title>Chromosome-level genome assembly of a human fungal pathogen reveals clustering of transcriptionally co-regulated genes.</title>
        <authorList>
            <person name="Voorhies M."/>
            <person name="Cohen S."/>
            <person name="Shea T.P."/>
            <person name="Petrus S."/>
            <person name="Munoz J.F."/>
            <person name="Poplawski S."/>
            <person name="Goldman W.E."/>
            <person name="Michael T."/>
            <person name="Cuomo C.A."/>
            <person name="Sil A."/>
            <person name="Beyhan S."/>
        </authorList>
    </citation>
    <scope>NUCLEOTIDE SEQUENCE</scope>
    <source>
        <strain evidence="1">WU24</strain>
    </source>
</reference>
<name>A0A8A1M857_AJECA</name>
<accession>A0A8A1M857</accession>